<feature type="compositionally biased region" description="Polar residues" evidence="1">
    <location>
        <begin position="57"/>
        <end position="79"/>
    </location>
</feature>
<organism evidence="4 5">
    <name type="scientific">Lentilactobacillus kisonensis DSM 19906 = JCM 15041</name>
    <dbReference type="NCBI Taxonomy" id="1423766"/>
    <lineage>
        <taxon>Bacteria</taxon>
        <taxon>Bacillati</taxon>
        <taxon>Bacillota</taxon>
        <taxon>Bacilli</taxon>
        <taxon>Lactobacillales</taxon>
        <taxon>Lactobacillaceae</taxon>
        <taxon>Lentilactobacillus</taxon>
    </lineage>
</organism>
<dbReference type="Pfam" id="PF13240">
    <property type="entry name" value="Zn_Ribbon_1"/>
    <property type="match status" value="1"/>
</dbReference>
<proteinExistence type="predicted"/>
<evidence type="ECO:0000256" key="2">
    <source>
        <dbReference type="SAM" id="Phobius"/>
    </source>
</evidence>
<comment type="caution">
    <text evidence="4">The sequence shown here is derived from an EMBL/GenBank/DDBJ whole genome shotgun (WGS) entry which is preliminary data.</text>
</comment>
<protein>
    <recommendedName>
        <fullName evidence="3">Zinc-ribbon domain-containing protein</fullName>
    </recommendedName>
</protein>
<feature type="domain" description="Zinc-ribbon" evidence="3">
    <location>
        <begin position="12"/>
        <end position="34"/>
    </location>
</feature>
<feature type="transmembrane region" description="Helical" evidence="2">
    <location>
        <begin position="137"/>
        <end position="159"/>
    </location>
</feature>
<keyword evidence="5" id="KW-1185">Reference proteome</keyword>
<dbReference type="InterPro" id="IPR026870">
    <property type="entry name" value="Zinc_ribbon_dom"/>
</dbReference>
<dbReference type="EMBL" id="AZEB01000011">
    <property type="protein sequence ID" value="KRL21944.1"/>
    <property type="molecule type" value="Genomic_DNA"/>
</dbReference>
<feature type="region of interest" description="Disordered" evidence="1">
    <location>
        <begin position="57"/>
        <end position="85"/>
    </location>
</feature>
<evidence type="ECO:0000256" key="1">
    <source>
        <dbReference type="SAM" id="MobiDB-lite"/>
    </source>
</evidence>
<dbReference type="Proteomes" id="UP000051439">
    <property type="component" value="Unassembled WGS sequence"/>
</dbReference>
<evidence type="ECO:0000313" key="4">
    <source>
        <dbReference type="EMBL" id="KRL21944.1"/>
    </source>
</evidence>
<accession>A0A0R1NZU1</accession>
<evidence type="ECO:0000259" key="3">
    <source>
        <dbReference type="Pfam" id="PF13240"/>
    </source>
</evidence>
<keyword evidence="2" id="KW-1133">Transmembrane helix</keyword>
<gene>
    <name evidence="4" type="ORF">FC98_GL000507</name>
</gene>
<dbReference type="PATRIC" id="fig|1423766.4.peg.519"/>
<feature type="transmembrane region" description="Helical" evidence="2">
    <location>
        <begin position="95"/>
        <end position="125"/>
    </location>
</feature>
<name>A0A0R1NZU1_9LACO</name>
<sequence>MNNSEESTKTMFCPNCGQKIPANVQFCPNCGADLTAGLEQKQAPASQQAVDLNPKTTVTPHTQTQPGHQNATQQGATHQTHIRDSHNSKAPLDKFALTGVIVGSISLFISSMGVFGLIAVILSIIALTHHLEGTNKVIAIIGLVSGIINLIWALMLVVYGY</sequence>
<evidence type="ECO:0000313" key="5">
    <source>
        <dbReference type="Proteomes" id="UP000051439"/>
    </source>
</evidence>
<reference evidence="4 5" key="1">
    <citation type="journal article" date="2015" name="Genome Announc.">
        <title>Expanding the biotechnology potential of lactobacilli through comparative genomics of 213 strains and associated genera.</title>
        <authorList>
            <person name="Sun Z."/>
            <person name="Harris H.M."/>
            <person name="McCann A."/>
            <person name="Guo C."/>
            <person name="Argimon S."/>
            <person name="Zhang W."/>
            <person name="Yang X."/>
            <person name="Jeffery I.B."/>
            <person name="Cooney J.C."/>
            <person name="Kagawa T.F."/>
            <person name="Liu W."/>
            <person name="Song Y."/>
            <person name="Salvetti E."/>
            <person name="Wrobel A."/>
            <person name="Rasinkangas P."/>
            <person name="Parkhill J."/>
            <person name="Rea M.C."/>
            <person name="O'Sullivan O."/>
            <person name="Ritari J."/>
            <person name="Douillard F.P."/>
            <person name="Paul Ross R."/>
            <person name="Yang R."/>
            <person name="Briner A.E."/>
            <person name="Felis G.E."/>
            <person name="de Vos W.M."/>
            <person name="Barrangou R."/>
            <person name="Klaenhammer T.R."/>
            <person name="Caufield P.W."/>
            <person name="Cui Y."/>
            <person name="Zhang H."/>
            <person name="O'Toole P.W."/>
        </authorList>
    </citation>
    <scope>NUCLEOTIDE SEQUENCE [LARGE SCALE GENOMIC DNA]</scope>
    <source>
        <strain evidence="4 5">DSM 19906</strain>
    </source>
</reference>
<keyword evidence="2" id="KW-0812">Transmembrane</keyword>
<keyword evidence="2" id="KW-0472">Membrane</keyword>
<dbReference type="AlphaFoldDB" id="A0A0R1NZU1"/>